<keyword evidence="7" id="KW-0653">Protein transport</keyword>
<comment type="subcellular location">
    <subcellularLocation>
        <location evidence="1">Cell inner membrane</location>
        <topology evidence="1">Single-pass membrane protein</topology>
        <orientation evidence="1">Periplasmic side</orientation>
    </subcellularLocation>
</comment>
<dbReference type="Proteomes" id="UP001264340">
    <property type="component" value="Unassembled WGS sequence"/>
</dbReference>
<proteinExistence type="inferred from homology"/>
<accession>A0ABU1LYR9</accession>
<comment type="similarity">
    <text evidence="2">Belongs to the TonB family.</text>
</comment>
<evidence type="ECO:0000256" key="8">
    <source>
        <dbReference type="ARBA" id="ARBA00022989"/>
    </source>
</evidence>
<evidence type="ECO:0000256" key="7">
    <source>
        <dbReference type="ARBA" id="ARBA00022927"/>
    </source>
</evidence>
<reference evidence="13 14" key="1">
    <citation type="submission" date="2023-07" db="EMBL/GenBank/DDBJ databases">
        <title>Sorghum-associated microbial communities from plants grown in Nebraska, USA.</title>
        <authorList>
            <person name="Schachtman D."/>
        </authorList>
    </citation>
    <scope>NUCLEOTIDE SEQUENCE [LARGE SCALE GENOMIC DNA]</scope>
    <source>
        <strain evidence="13 14">DS1316</strain>
    </source>
</reference>
<evidence type="ECO:0000256" key="5">
    <source>
        <dbReference type="ARBA" id="ARBA00022519"/>
    </source>
</evidence>
<feature type="compositionally biased region" description="Low complexity" evidence="10">
    <location>
        <begin position="125"/>
        <end position="139"/>
    </location>
</feature>
<dbReference type="InterPro" id="IPR006260">
    <property type="entry name" value="TonB/TolA_C"/>
</dbReference>
<dbReference type="EMBL" id="JAVDRP010000014">
    <property type="protein sequence ID" value="MDR6411901.1"/>
    <property type="molecule type" value="Genomic_DNA"/>
</dbReference>
<keyword evidence="4" id="KW-1003">Cell membrane</keyword>
<evidence type="ECO:0000256" key="2">
    <source>
        <dbReference type="ARBA" id="ARBA00006555"/>
    </source>
</evidence>
<gene>
    <name evidence="13" type="ORF">J2804_005335</name>
</gene>
<organism evidence="13 14">
    <name type="scientific">Paraburkholderia terricola</name>
    <dbReference type="NCBI Taxonomy" id="169427"/>
    <lineage>
        <taxon>Bacteria</taxon>
        <taxon>Pseudomonadati</taxon>
        <taxon>Pseudomonadota</taxon>
        <taxon>Betaproteobacteria</taxon>
        <taxon>Burkholderiales</taxon>
        <taxon>Burkholderiaceae</taxon>
        <taxon>Paraburkholderia</taxon>
    </lineage>
</organism>
<dbReference type="InterPro" id="IPR037682">
    <property type="entry name" value="TonB_C"/>
</dbReference>
<keyword evidence="9 11" id="KW-0472">Membrane</keyword>
<dbReference type="SUPFAM" id="SSF74653">
    <property type="entry name" value="TolA/TonB C-terminal domain"/>
    <property type="match status" value="1"/>
</dbReference>
<evidence type="ECO:0000256" key="3">
    <source>
        <dbReference type="ARBA" id="ARBA00022448"/>
    </source>
</evidence>
<evidence type="ECO:0000256" key="9">
    <source>
        <dbReference type="ARBA" id="ARBA00023136"/>
    </source>
</evidence>
<dbReference type="PANTHER" id="PTHR33446">
    <property type="entry name" value="PROTEIN TONB-RELATED"/>
    <property type="match status" value="1"/>
</dbReference>
<feature type="transmembrane region" description="Helical" evidence="11">
    <location>
        <begin position="17"/>
        <end position="35"/>
    </location>
</feature>
<feature type="compositionally biased region" description="Polar residues" evidence="10">
    <location>
        <begin position="102"/>
        <end position="120"/>
    </location>
</feature>
<evidence type="ECO:0000256" key="10">
    <source>
        <dbReference type="SAM" id="MobiDB-lite"/>
    </source>
</evidence>
<evidence type="ECO:0000256" key="11">
    <source>
        <dbReference type="SAM" id="Phobius"/>
    </source>
</evidence>
<dbReference type="Pfam" id="PF03544">
    <property type="entry name" value="TonB_C"/>
    <property type="match status" value="1"/>
</dbReference>
<evidence type="ECO:0000256" key="6">
    <source>
        <dbReference type="ARBA" id="ARBA00022692"/>
    </source>
</evidence>
<comment type="caution">
    <text evidence="13">The sequence shown here is derived from an EMBL/GenBank/DDBJ whole genome shotgun (WGS) entry which is preliminary data.</text>
</comment>
<sequence>MSSGTRVAVAIGDAPKVRIALAVVLAFLLWFMFLLEFGRWLATPNAAPTAEEPLEMRVVEIDPPAATSSLHPARAAPAPAASPSPPRPPKPVEPPRRALQQHAASITKPNADTRATQNIAPLQPAPMASESKAAAEAPSHTVEGSQEKQSATPSATSSNDAAARSLSQPLPELPDDLREQAYQTIATARFVIHVDGSVDVELIKPTPNPRLNQILLQALHKWRYLPAMQGGHPVETRQDVRVHFNVN</sequence>
<feature type="compositionally biased region" description="Pro residues" evidence="10">
    <location>
        <begin position="80"/>
        <end position="92"/>
    </location>
</feature>
<dbReference type="Gene3D" id="3.30.1150.10">
    <property type="match status" value="1"/>
</dbReference>
<keyword evidence="5" id="KW-0997">Cell inner membrane</keyword>
<evidence type="ECO:0000256" key="1">
    <source>
        <dbReference type="ARBA" id="ARBA00004383"/>
    </source>
</evidence>
<evidence type="ECO:0000259" key="12">
    <source>
        <dbReference type="PROSITE" id="PS52015"/>
    </source>
</evidence>
<feature type="region of interest" description="Disordered" evidence="10">
    <location>
        <begin position="67"/>
        <end position="173"/>
    </location>
</feature>
<keyword evidence="3" id="KW-0813">Transport</keyword>
<name>A0ABU1LYR9_9BURK</name>
<dbReference type="RefSeq" id="WP_310125484.1">
    <property type="nucleotide sequence ID" value="NZ_JAVDQV010000017.1"/>
</dbReference>
<dbReference type="NCBIfam" id="TIGR01352">
    <property type="entry name" value="tonB_Cterm"/>
    <property type="match status" value="1"/>
</dbReference>
<keyword evidence="14" id="KW-1185">Reference proteome</keyword>
<keyword evidence="8 11" id="KW-1133">Transmembrane helix</keyword>
<dbReference type="InterPro" id="IPR051045">
    <property type="entry name" value="TonB-dependent_transducer"/>
</dbReference>
<feature type="compositionally biased region" description="Polar residues" evidence="10">
    <location>
        <begin position="142"/>
        <end position="168"/>
    </location>
</feature>
<keyword evidence="6 11" id="KW-0812">Transmembrane</keyword>
<evidence type="ECO:0000313" key="13">
    <source>
        <dbReference type="EMBL" id="MDR6411901.1"/>
    </source>
</evidence>
<dbReference type="PROSITE" id="PS52015">
    <property type="entry name" value="TONB_CTD"/>
    <property type="match status" value="1"/>
</dbReference>
<dbReference type="PANTHER" id="PTHR33446:SF11">
    <property type="entry name" value="TONB3"/>
    <property type="match status" value="1"/>
</dbReference>
<feature type="domain" description="TonB C-terminal" evidence="12">
    <location>
        <begin position="158"/>
        <end position="247"/>
    </location>
</feature>
<evidence type="ECO:0000256" key="4">
    <source>
        <dbReference type="ARBA" id="ARBA00022475"/>
    </source>
</evidence>
<evidence type="ECO:0000313" key="14">
    <source>
        <dbReference type="Proteomes" id="UP001264340"/>
    </source>
</evidence>
<protein>
    <submittedName>
        <fullName evidence="13">Protein TonB</fullName>
    </submittedName>
</protein>